<keyword evidence="3" id="KW-1185">Reference proteome</keyword>
<dbReference type="EMBL" id="OZ034825">
    <property type="protein sequence ID" value="CAL1679827.1"/>
    <property type="molecule type" value="Genomic_DNA"/>
</dbReference>
<gene>
    <name evidence="2" type="ORF">LPLAT_LOCUS5947</name>
</gene>
<accession>A0AAV2NK17</accession>
<name>A0AAV2NK17_9HYME</name>
<evidence type="ECO:0000313" key="2">
    <source>
        <dbReference type="EMBL" id="CAL1679827.1"/>
    </source>
</evidence>
<dbReference type="Proteomes" id="UP001497644">
    <property type="component" value="Chromosome 2"/>
</dbReference>
<evidence type="ECO:0000313" key="3">
    <source>
        <dbReference type="Proteomes" id="UP001497644"/>
    </source>
</evidence>
<feature type="region of interest" description="Disordered" evidence="1">
    <location>
        <begin position="1"/>
        <end position="27"/>
    </location>
</feature>
<protein>
    <submittedName>
        <fullName evidence="2">Uncharacterized protein</fullName>
    </submittedName>
</protein>
<evidence type="ECO:0000256" key="1">
    <source>
        <dbReference type="SAM" id="MobiDB-lite"/>
    </source>
</evidence>
<reference evidence="2" key="1">
    <citation type="submission" date="2024-04" db="EMBL/GenBank/DDBJ databases">
        <authorList>
            <consortium name="Molecular Ecology Group"/>
        </authorList>
    </citation>
    <scope>NUCLEOTIDE SEQUENCE</scope>
</reference>
<sequence length="208" mass="23209">MMELSEKKILKTGPHKINSGREDELSNPHVKEIGKDNEVICKDVSPCVLGYTGYIPGMDSSYGLPFMKAVEAGAKEWHETQMKLEVSDAIRAHEHAEPTDPKNLLSRARADTVMDLEIDHAYDGDNRSFDCHASPRRLPISGYTGHIPGAEEEVAHSKGFSQAAKTGLEGVQREREERHTAEDMHAVQKVLDNAYVIDKVDIHVHKLM</sequence>
<organism evidence="2 3">
    <name type="scientific">Lasius platythorax</name>
    <dbReference type="NCBI Taxonomy" id="488582"/>
    <lineage>
        <taxon>Eukaryota</taxon>
        <taxon>Metazoa</taxon>
        <taxon>Ecdysozoa</taxon>
        <taxon>Arthropoda</taxon>
        <taxon>Hexapoda</taxon>
        <taxon>Insecta</taxon>
        <taxon>Pterygota</taxon>
        <taxon>Neoptera</taxon>
        <taxon>Endopterygota</taxon>
        <taxon>Hymenoptera</taxon>
        <taxon>Apocrita</taxon>
        <taxon>Aculeata</taxon>
        <taxon>Formicoidea</taxon>
        <taxon>Formicidae</taxon>
        <taxon>Formicinae</taxon>
        <taxon>Lasius</taxon>
        <taxon>Lasius</taxon>
    </lineage>
</organism>
<dbReference type="AlphaFoldDB" id="A0AAV2NK17"/>
<proteinExistence type="predicted"/>